<name>A0A0Q9YAS8_9GAMM</name>
<keyword evidence="2 4" id="KW-0547">Nucleotide-binding</keyword>
<dbReference type="GO" id="GO:0009396">
    <property type="term" value="P:folic acid-containing compound biosynthetic process"/>
    <property type="evidence" value="ECO:0007669"/>
    <property type="project" value="TreeGrafter"/>
</dbReference>
<feature type="binding site" evidence="4">
    <location>
        <begin position="6"/>
        <end position="10"/>
    </location>
    <ligand>
        <name>ATP</name>
        <dbReference type="ChEBI" id="CHEBI:30616"/>
    </ligand>
</feature>
<dbReference type="Proteomes" id="UP000051494">
    <property type="component" value="Unassembled WGS sequence"/>
</dbReference>
<evidence type="ECO:0000313" key="8">
    <source>
        <dbReference type="Proteomes" id="UP000051494"/>
    </source>
</evidence>
<dbReference type="Pfam" id="PF01812">
    <property type="entry name" value="5-FTHF_cyc-lig"/>
    <property type="match status" value="1"/>
</dbReference>
<accession>A0A0Q9YAS8</accession>
<evidence type="ECO:0000256" key="2">
    <source>
        <dbReference type="ARBA" id="ARBA00022741"/>
    </source>
</evidence>
<keyword evidence="8" id="KW-1185">Reference proteome</keyword>
<evidence type="ECO:0000313" key="6">
    <source>
        <dbReference type="EMBL" id="KRG17781.1"/>
    </source>
</evidence>
<keyword evidence="3 4" id="KW-0067">ATP-binding</keyword>
<dbReference type="PATRIC" id="fig|1590042.3.peg.2122"/>
<dbReference type="GO" id="GO:0046872">
    <property type="term" value="F:metal ion binding"/>
    <property type="evidence" value="ECO:0007669"/>
    <property type="project" value="UniProtKB-KW"/>
</dbReference>
<feature type="binding site" evidence="4">
    <location>
        <begin position="136"/>
        <end position="144"/>
    </location>
    <ligand>
        <name>ATP</name>
        <dbReference type="ChEBI" id="CHEBI:30616"/>
    </ligand>
</feature>
<keyword evidence="5" id="KW-0460">Magnesium</keyword>
<dbReference type="GO" id="GO:0030272">
    <property type="term" value="F:5-formyltetrahydrofolate cyclo-ligase activity"/>
    <property type="evidence" value="ECO:0007669"/>
    <property type="project" value="UniProtKB-EC"/>
</dbReference>
<comment type="catalytic activity">
    <reaction evidence="5">
        <text>(6S)-5-formyl-5,6,7,8-tetrahydrofolate + ATP = (6R)-5,10-methenyltetrahydrofolate + ADP + phosphate</text>
        <dbReference type="Rhea" id="RHEA:10488"/>
        <dbReference type="ChEBI" id="CHEBI:30616"/>
        <dbReference type="ChEBI" id="CHEBI:43474"/>
        <dbReference type="ChEBI" id="CHEBI:57455"/>
        <dbReference type="ChEBI" id="CHEBI:57457"/>
        <dbReference type="ChEBI" id="CHEBI:456216"/>
        <dbReference type="EC" id="6.3.3.2"/>
    </reaction>
</comment>
<feature type="binding site" evidence="4">
    <location>
        <position position="57"/>
    </location>
    <ligand>
        <name>substrate</name>
    </ligand>
</feature>
<dbReference type="GO" id="GO:0005524">
    <property type="term" value="F:ATP binding"/>
    <property type="evidence" value="ECO:0007669"/>
    <property type="project" value="UniProtKB-KW"/>
</dbReference>
<dbReference type="OrthoDB" id="9801938at2"/>
<proteinExistence type="inferred from homology"/>
<dbReference type="EC" id="6.3.3.2" evidence="5"/>
<reference evidence="7" key="3">
    <citation type="submission" date="2021-06" db="EMBL/GenBank/DDBJ databases">
        <title>Genomic Description and Analysis of Intracellular Bacteria, Candidatus Berkiella cookevillensis and Candidatus Berkiella aquae.</title>
        <authorList>
            <person name="Kidane D.T."/>
            <person name="Mehari Y.T."/>
            <person name="Rice F.C."/>
            <person name="Arivett B.A."/>
            <person name="Farone A.L."/>
            <person name="Berk S.G."/>
            <person name="Farone M.B."/>
        </authorList>
    </citation>
    <scope>NUCLEOTIDE SEQUENCE</scope>
    <source>
        <strain evidence="7">CC99</strain>
    </source>
</reference>
<dbReference type="SUPFAM" id="SSF100950">
    <property type="entry name" value="NagB/RpiA/CoA transferase-like"/>
    <property type="match status" value="1"/>
</dbReference>
<dbReference type="PANTHER" id="PTHR23407:SF1">
    <property type="entry name" value="5-FORMYLTETRAHYDROFOLATE CYCLO-LIGASE"/>
    <property type="match status" value="1"/>
</dbReference>
<dbReference type="PIRSF" id="PIRSF006806">
    <property type="entry name" value="FTHF_cligase"/>
    <property type="match status" value="1"/>
</dbReference>
<feature type="binding site" evidence="4">
    <location>
        <position position="52"/>
    </location>
    <ligand>
        <name>substrate</name>
    </ligand>
</feature>
<dbReference type="STRING" id="437022.CC99x_02076"/>
<dbReference type="EMBL" id="LKHV01000012">
    <property type="protein sequence ID" value="KRG17781.1"/>
    <property type="molecule type" value="Genomic_DNA"/>
</dbReference>
<reference evidence="6" key="1">
    <citation type="submission" date="2015-09" db="EMBL/GenBank/DDBJ databases">
        <title>Draft Genome Sequences of Two Novel Amoeba-resistant Intranuclear Bacteria, Candidatus Berkiella cookevillensis and Candidatus Berkiella aquae.</title>
        <authorList>
            <person name="Mehari Y.T."/>
            <person name="Arivett B.A."/>
            <person name="Farone A.L."/>
            <person name="Gunderson J.H."/>
            <person name="Farone M.B."/>
        </authorList>
    </citation>
    <scope>NUCLEOTIDE SEQUENCE [LARGE SCALE GENOMIC DNA]</scope>
    <source>
        <strain evidence="6">CC99</strain>
    </source>
</reference>
<evidence type="ECO:0000256" key="1">
    <source>
        <dbReference type="ARBA" id="ARBA00010638"/>
    </source>
</evidence>
<evidence type="ECO:0000256" key="4">
    <source>
        <dbReference type="PIRSR" id="PIRSR006806-1"/>
    </source>
</evidence>
<protein>
    <recommendedName>
        <fullName evidence="5">5-formyltetrahydrofolate cyclo-ligase</fullName>
        <ecNumber evidence="5">6.3.3.2</ecNumber>
    </recommendedName>
</protein>
<dbReference type="GO" id="GO:0035999">
    <property type="term" value="P:tetrahydrofolate interconversion"/>
    <property type="evidence" value="ECO:0007669"/>
    <property type="project" value="TreeGrafter"/>
</dbReference>
<sequence>MTHQAKQLLRQSLKKLRRNLSRSQRHDASIAVWLRIIEQSFFKEAQHIALYMPIQGELDTKPILQTSARLGKNIYLPIVKPEASTLDFYHYTLKMKMAMNQYGILEPPEQASEYIEPQKLDLVFVPLVAFDAHCRRLGMGKGYYDRTFAFHQPLSKPMLVGLGYAFQEVPLVPSNETDIALDKVVTHQAIFENPKA</sequence>
<dbReference type="PANTHER" id="PTHR23407">
    <property type="entry name" value="ATPASE INHIBITOR/5-FORMYLTETRAHYDROFOLATE CYCLO-LIGASE"/>
    <property type="match status" value="1"/>
</dbReference>
<reference evidence="7" key="2">
    <citation type="journal article" date="2016" name="Genome Announc.">
        <title>Draft Genome Sequences of Two Novel Amoeba-Resistant Intranuclear Bacteria, 'Candidatus Berkiella cookevillensis' and 'Candidatus Berkiella aquae'.</title>
        <authorList>
            <person name="Mehari Y.T."/>
            <person name="Arivett B.A."/>
            <person name="Farone A.L."/>
            <person name="Gunderson J.H."/>
            <person name="Farone M.B."/>
        </authorList>
    </citation>
    <scope>NUCLEOTIDE SEQUENCE</scope>
    <source>
        <strain evidence="7">CC99</strain>
    </source>
</reference>
<keyword evidence="6" id="KW-0436">Ligase</keyword>
<comment type="caution">
    <text evidence="6">The sequence shown here is derived from an EMBL/GenBank/DDBJ whole genome shotgun (WGS) entry which is preliminary data.</text>
</comment>
<dbReference type="RefSeq" id="WP_057625176.1">
    <property type="nucleotide sequence ID" value="NZ_LKHV02000001.1"/>
</dbReference>
<dbReference type="InterPro" id="IPR024185">
    <property type="entry name" value="FTHF_cligase-like_sf"/>
</dbReference>
<organism evidence="6">
    <name type="scientific">Candidatus Berkiella cookevillensis</name>
    <dbReference type="NCBI Taxonomy" id="437022"/>
    <lineage>
        <taxon>Bacteria</taxon>
        <taxon>Pseudomonadati</taxon>
        <taxon>Pseudomonadota</taxon>
        <taxon>Gammaproteobacteria</taxon>
        <taxon>Candidatus Berkiellales</taxon>
        <taxon>Candidatus Berkiellaceae</taxon>
        <taxon>Candidatus Berkiella</taxon>
    </lineage>
</organism>
<dbReference type="Gene3D" id="3.40.50.10420">
    <property type="entry name" value="NagB/RpiA/CoA transferase-like"/>
    <property type="match status" value="1"/>
</dbReference>
<comment type="cofactor">
    <cofactor evidence="5">
        <name>Mg(2+)</name>
        <dbReference type="ChEBI" id="CHEBI:18420"/>
    </cofactor>
</comment>
<comment type="similarity">
    <text evidence="1 5">Belongs to the 5-formyltetrahydrofolate cyclo-ligase family.</text>
</comment>
<dbReference type="EMBL" id="LKHV02000001">
    <property type="protein sequence ID" value="MCS5709565.1"/>
    <property type="molecule type" value="Genomic_DNA"/>
</dbReference>
<dbReference type="NCBIfam" id="TIGR02727">
    <property type="entry name" value="MTHFS_bact"/>
    <property type="match status" value="1"/>
</dbReference>
<dbReference type="InterPro" id="IPR037171">
    <property type="entry name" value="NagB/RpiA_transferase-like"/>
</dbReference>
<gene>
    <name evidence="7" type="ORF">CC99x_011730</name>
    <name evidence="6" type="ORF">CC99x_02076</name>
</gene>
<dbReference type="InterPro" id="IPR002698">
    <property type="entry name" value="FTHF_cligase"/>
</dbReference>
<evidence type="ECO:0000313" key="7">
    <source>
        <dbReference type="EMBL" id="MCS5709565.1"/>
    </source>
</evidence>
<keyword evidence="5" id="KW-0479">Metal-binding</keyword>
<evidence type="ECO:0000256" key="5">
    <source>
        <dbReference type="RuleBase" id="RU361279"/>
    </source>
</evidence>
<dbReference type="AlphaFoldDB" id="A0A0Q9YAS8"/>
<evidence type="ECO:0000256" key="3">
    <source>
        <dbReference type="ARBA" id="ARBA00022840"/>
    </source>
</evidence>